<keyword evidence="4" id="KW-1185">Reference proteome</keyword>
<dbReference type="SMART" id="SM00450">
    <property type="entry name" value="RHOD"/>
    <property type="match status" value="1"/>
</dbReference>
<dbReference type="RefSeq" id="WP_237381198.1">
    <property type="nucleotide sequence ID" value="NZ_CP071793.1"/>
</dbReference>
<dbReference type="PROSITE" id="PS50206">
    <property type="entry name" value="RHODANESE_3"/>
    <property type="match status" value="1"/>
</dbReference>
<protein>
    <submittedName>
        <fullName evidence="3">Rhodanese-like domain-containing protein</fullName>
    </submittedName>
</protein>
<feature type="signal peptide" evidence="1">
    <location>
        <begin position="1"/>
        <end position="22"/>
    </location>
</feature>
<dbReference type="PANTHER" id="PTHR43031">
    <property type="entry name" value="FAD-DEPENDENT OXIDOREDUCTASE"/>
    <property type="match status" value="1"/>
</dbReference>
<dbReference type="InterPro" id="IPR001763">
    <property type="entry name" value="Rhodanese-like_dom"/>
</dbReference>
<dbReference type="PANTHER" id="PTHR43031:SF1">
    <property type="entry name" value="PYRIDINE NUCLEOTIDE-DISULPHIDE OXIDOREDUCTASE"/>
    <property type="match status" value="1"/>
</dbReference>
<dbReference type="Proteomes" id="UP000663929">
    <property type="component" value="Chromosome"/>
</dbReference>
<evidence type="ECO:0000259" key="2">
    <source>
        <dbReference type="PROSITE" id="PS50206"/>
    </source>
</evidence>
<dbReference type="EMBL" id="CP071793">
    <property type="protein sequence ID" value="QTD51062.1"/>
    <property type="molecule type" value="Genomic_DNA"/>
</dbReference>
<feature type="chain" id="PRO_5035149833" evidence="1">
    <location>
        <begin position="23"/>
        <end position="146"/>
    </location>
</feature>
<evidence type="ECO:0000313" key="4">
    <source>
        <dbReference type="Proteomes" id="UP000663929"/>
    </source>
</evidence>
<dbReference type="SUPFAM" id="SSF52821">
    <property type="entry name" value="Rhodanese/Cell cycle control phosphatase"/>
    <property type="match status" value="1"/>
</dbReference>
<dbReference type="AlphaFoldDB" id="A0A8A4TPQ6"/>
<accession>A0A8A4TPQ6</accession>
<proteinExistence type="predicted"/>
<evidence type="ECO:0000256" key="1">
    <source>
        <dbReference type="SAM" id="SignalP"/>
    </source>
</evidence>
<name>A0A8A4TPQ6_SULCO</name>
<dbReference type="KEGG" id="scor:J3U87_01215"/>
<dbReference type="Pfam" id="PF00581">
    <property type="entry name" value="Rhodanese"/>
    <property type="match status" value="1"/>
</dbReference>
<dbReference type="InterPro" id="IPR050229">
    <property type="entry name" value="GlpE_sulfurtransferase"/>
</dbReference>
<dbReference type="InterPro" id="IPR036873">
    <property type="entry name" value="Rhodanese-like_dom_sf"/>
</dbReference>
<dbReference type="CDD" id="cd00158">
    <property type="entry name" value="RHOD"/>
    <property type="match status" value="1"/>
</dbReference>
<gene>
    <name evidence="3" type="ORF">J3U87_01215</name>
</gene>
<evidence type="ECO:0000313" key="3">
    <source>
        <dbReference type="EMBL" id="QTD51062.1"/>
    </source>
</evidence>
<reference evidence="3" key="1">
    <citation type="submission" date="2021-03" db="EMBL/GenBank/DDBJ databases">
        <title>Acanthopleuribacteraceae sp. M133.</title>
        <authorList>
            <person name="Wang G."/>
        </authorList>
    </citation>
    <scope>NUCLEOTIDE SEQUENCE</scope>
    <source>
        <strain evidence="3">M133</strain>
    </source>
</reference>
<keyword evidence="1" id="KW-0732">Signal</keyword>
<feature type="domain" description="Rhodanese" evidence="2">
    <location>
        <begin position="53"/>
        <end position="143"/>
    </location>
</feature>
<organism evidence="3 4">
    <name type="scientific">Sulfidibacter corallicola</name>
    <dbReference type="NCBI Taxonomy" id="2818388"/>
    <lineage>
        <taxon>Bacteria</taxon>
        <taxon>Pseudomonadati</taxon>
        <taxon>Acidobacteriota</taxon>
        <taxon>Holophagae</taxon>
        <taxon>Acanthopleuribacterales</taxon>
        <taxon>Acanthopleuribacteraceae</taxon>
        <taxon>Sulfidibacter</taxon>
    </lineage>
</organism>
<dbReference type="Gene3D" id="3.40.250.10">
    <property type="entry name" value="Rhodanese-like domain"/>
    <property type="match status" value="1"/>
</dbReference>
<sequence>MFKNKVRVVSLCLLVAALTVCTESQTESQTKSQINLAVDVATFDQAIKKEMAVEGQAVLLDVRTPEEFKQGHIAGAELMNFHDPKFQARLGKLAKDKTYLVYCRSGGRSGKTAKMMKELGFVRVYDLAGGMIDWNKKSMPVKKNQE</sequence>